<evidence type="ECO:0000313" key="5">
    <source>
        <dbReference type="EMBL" id="VVU95424.1"/>
    </source>
</evidence>
<dbReference type="GO" id="GO:0008270">
    <property type="term" value="F:zinc ion binding"/>
    <property type="evidence" value="ECO:0007669"/>
    <property type="project" value="UniProtKB-KW"/>
</dbReference>
<dbReference type="Pfam" id="PF13920">
    <property type="entry name" value="zf-C3HC4_3"/>
    <property type="match status" value="1"/>
</dbReference>
<dbReference type="SMART" id="SM00184">
    <property type="entry name" value="RING"/>
    <property type="match status" value="1"/>
</dbReference>
<keyword evidence="2" id="KW-0863">Zinc-finger</keyword>
<evidence type="ECO:0000256" key="3">
    <source>
        <dbReference type="ARBA" id="ARBA00022833"/>
    </source>
</evidence>
<dbReference type="Gene3D" id="3.30.40.10">
    <property type="entry name" value="Zinc/RING finger domain, C3HC4 (zinc finger)"/>
    <property type="match status" value="1"/>
</dbReference>
<keyword evidence="3" id="KW-0862">Zinc</keyword>
<protein>
    <recommendedName>
        <fullName evidence="4">RING-type domain-containing protein</fullName>
    </recommendedName>
</protein>
<evidence type="ECO:0000259" key="4">
    <source>
        <dbReference type="PROSITE" id="PS50089"/>
    </source>
</evidence>
<dbReference type="PROSITE" id="PS00518">
    <property type="entry name" value="ZF_RING_1"/>
    <property type="match status" value="1"/>
</dbReference>
<gene>
    <name evidence="5" type="ORF">CPAV1605_1175</name>
</gene>
<sequence>MGKIGSRFCFSSRIENTESEISSSQNQSIRVRRYPHNSNHRLQTVRMTRIINRNRRNNINRENRRNNINRENRIITNLNNNTQQSTTSSRQLNPYVTNRYVGTNAVRNKKVNLKNNPYKIKKKHFNNNPLYKFECCVCYSKNYNKKKFIKCNHNLCKNCYIKISTPRKCPLCRINI</sequence>
<dbReference type="EMBL" id="CABVLZ010000004">
    <property type="protein sequence ID" value="VVU95424.1"/>
    <property type="molecule type" value="Genomic_DNA"/>
</dbReference>
<proteinExistence type="predicted"/>
<dbReference type="InterPro" id="IPR001841">
    <property type="entry name" value="Znf_RING"/>
</dbReference>
<feature type="domain" description="RING-type" evidence="4">
    <location>
        <begin position="135"/>
        <end position="173"/>
    </location>
</feature>
<dbReference type="AlphaFoldDB" id="A0A5E8CKX4"/>
<accession>A0A5E8CKX4</accession>
<dbReference type="PROSITE" id="PS50089">
    <property type="entry name" value="ZF_RING_2"/>
    <property type="match status" value="1"/>
</dbReference>
<evidence type="ECO:0000256" key="2">
    <source>
        <dbReference type="ARBA" id="ARBA00022771"/>
    </source>
</evidence>
<dbReference type="SUPFAM" id="SSF57850">
    <property type="entry name" value="RING/U-box"/>
    <property type="match status" value="1"/>
</dbReference>
<organism evidence="5">
    <name type="scientific">seawater metagenome</name>
    <dbReference type="NCBI Taxonomy" id="1561972"/>
    <lineage>
        <taxon>unclassified sequences</taxon>
        <taxon>metagenomes</taxon>
        <taxon>ecological metagenomes</taxon>
    </lineage>
</organism>
<evidence type="ECO:0000256" key="1">
    <source>
        <dbReference type="ARBA" id="ARBA00022723"/>
    </source>
</evidence>
<name>A0A5E8CKX4_9ZZZZ</name>
<dbReference type="InterPro" id="IPR017907">
    <property type="entry name" value="Znf_RING_CS"/>
</dbReference>
<keyword evidence="1" id="KW-0479">Metal-binding</keyword>
<dbReference type="InterPro" id="IPR013083">
    <property type="entry name" value="Znf_RING/FYVE/PHD"/>
</dbReference>
<reference evidence="5" key="1">
    <citation type="submission" date="2019-09" db="EMBL/GenBank/DDBJ databases">
        <authorList>
            <person name="Needham M D."/>
        </authorList>
    </citation>
    <scope>NUCLEOTIDE SEQUENCE</scope>
</reference>